<reference evidence="3 4" key="1">
    <citation type="submission" date="2019-02" db="EMBL/GenBank/DDBJ databases">
        <title>Deep-cultivation of Planctomycetes and their phenomic and genomic characterization uncovers novel biology.</title>
        <authorList>
            <person name="Wiegand S."/>
            <person name="Jogler M."/>
            <person name="Boedeker C."/>
            <person name="Pinto D."/>
            <person name="Vollmers J."/>
            <person name="Rivas-Marin E."/>
            <person name="Kohn T."/>
            <person name="Peeters S.H."/>
            <person name="Heuer A."/>
            <person name="Rast P."/>
            <person name="Oberbeckmann S."/>
            <person name="Bunk B."/>
            <person name="Jeske O."/>
            <person name="Meyerdierks A."/>
            <person name="Storesund J.E."/>
            <person name="Kallscheuer N."/>
            <person name="Luecker S."/>
            <person name="Lage O.M."/>
            <person name="Pohl T."/>
            <person name="Merkel B.J."/>
            <person name="Hornburger P."/>
            <person name="Mueller R.-W."/>
            <person name="Bruemmer F."/>
            <person name="Labrenz M."/>
            <person name="Spormann A.M."/>
            <person name="Op Den Camp H."/>
            <person name="Overmann J."/>
            <person name="Amann R."/>
            <person name="Jetten M.S.M."/>
            <person name="Mascher T."/>
            <person name="Medema M.H."/>
            <person name="Devos D.P."/>
            <person name="Kaster A.-K."/>
            <person name="Ovreas L."/>
            <person name="Rohde M."/>
            <person name="Galperin M.Y."/>
            <person name="Jogler C."/>
        </authorList>
    </citation>
    <scope>NUCLEOTIDE SEQUENCE [LARGE SCALE GENOMIC DNA]</scope>
    <source>
        <strain evidence="3 4">Pla123a</strain>
    </source>
</reference>
<evidence type="ECO:0000256" key="1">
    <source>
        <dbReference type="SAM" id="MobiDB-lite"/>
    </source>
</evidence>
<evidence type="ECO:0000313" key="3">
    <source>
        <dbReference type="EMBL" id="TWT73534.1"/>
    </source>
</evidence>
<feature type="region of interest" description="Disordered" evidence="1">
    <location>
        <begin position="115"/>
        <end position="149"/>
    </location>
</feature>
<name>A0A5C5YER4_9BACT</name>
<proteinExistence type="predicted"/>
<dbReference type="Proteomes" id="UP000318478">
    <property type="component" value="Unassembled WGS sequence"/>
</dbReference>
<dbReference type="Pfam" id="PF10135">
    <property type="entry name" value="Rod-binding"/>
    <property type="match status" value="1"/>
</dbReference>
<gene>
    <name evidence="3" type="ORF">Pla123a_38700</name>
</gene>
<dbReference type="OrthoDB" id="280272at2"/>
<protein>
    <submittedName>
        <fullName evidence="3">Rod binding protein</fullName>
    </submittedName>
</protein>
<feature type="domain" description="Flagellar protein FlgJ N-terminal" evidence="2">
    <location>
        <begin position="56"/>
        <end position="102"/>
    </location>
</feature>
<keyword evidence="4" id="KW-1185">Reference proteome</keyword>
<dbReference type="RefSeq" id="WP_146589954.1">
    <property type="nucleotide sequence ID" value="NZ_SJPO01000010.1"/>
</dbReference>
<accession>A0A5C5YER4</accession>
<dbReference type="EMBL" id="SJPO01000010">
    <property type="protein sequence ID" value="TWT73534.1"/>
    <property type="molecule type" value="Genomic_DNA"/>
</dbReference>
<evidence type="ECO:0000259" key="2">
    <source>
        <dbReference type="Pfam" id="PF10135"/>
    </source>
</evidence>
<dbReference type="AlphaFoldDB" id="A0A5C5YER4"/>
<dbReference type="InterPro" id="IPR019301">
    <property type="entry name" value="Flagellar_prot_FlgJ_N"/>
</dbReference>
<comment type="caution">
    <text evidence="3">The sequence shown here is derived from an EMBL/GenBank/DDBJ whole genome shotgun (WGS) entry which is preliminary data.</text>
</comment>
<sequence>MNIPSAQIPIAATQGRAPLPASGLASGSPDQLEAAKETKQAFTDFVGKTFYAQMLKSMRQTVGKPAYFDGGRAEEVFRGQLDQTIADKMCESNGHSLADGMFERQFPEHAEILRQHEQSLSSRSTSNQQTGVLPNGGQATSGRPASGLDQLAALRRI</sequence>
<feature type="compositionally biased region" description="Polar residues" evidence="1">
    <location>
        <begin position="118"/>
        <end position="143"/>
    </location>
</feature>
<evidence type="ECO:0000313" key="4">
    <source>
        <dbReference type="Proteomes" id="UP000318478"/>
    </source>
</evidence>
<organism evidence="3 4">
    <name type="scientific">Posidoniimonas polymericola</name>
    <dbReference type="NCBI Taxonomy" id="2528002"/>
    <lineage>
        <taxon>Bacteria</taxon>
        <taxon>Pseudomonadati</taxon>
        <taxon>Planctomycetota</taxon>
        <taxon>Planctomycetia</taxon>
        <taxon>Pirellulales</taxon>
        <taxon>Lacipirellulaceae</taxon>
        <taxon>Posidoniimonas</taxon>
    </lineage>
</organism>